<sequence length="134" mass="15234">MCNLNQLLAYLDLSFTKTTLPAFFYRNMLPGIRAETVRPFQLVTMSSRFTGALTCLEELQNLRLNRWQREVEICFLRIVLQDQIDVIRVLMGQSTSSSIRRITATGAVLRRIRGPLAAEETGLNASVHRTHHGS</sequence>
<gene>
    <name evidence="1" type="ORF">CEXT_112411</name>
</gene>
<dbReference type="EMBL" id="BPLR01009610">
    <property type="protein sequence ID" value="GIY33258.1"/>
    <property type="molecule type" value="Genomic_DNA"/>
</dbReference>
<dbReference type="AlphaFoldDB" id="A0AAV4SNN0"/>
<keyword evidence="2" id="KW-1185">Reference proteome</keyword>
<organism evidence="1 2">
    <name type="scientific">Caerostris extrusa</name>
    <name type="common">Bark spider</name>
    <name type="synonym">Caerostris bankana</name>
    <dbReference type="NCBI Taxonomy" id="172846"/>
    <lineage>
        <taxon>Eukaryota</taxon>
        <taxon>Metazoa</taxon>
        <taxon>Ecdysozoa</taxon>
        <taxon>Arthropoda</taxon>
        <taxon>Chelicerata</taxon>
        <taxon>Arachnida</taxon>
        <taxon>Araneae</taxon>
        <taxon>Araneomorphae</taxon>
        <taxon>Entelegynae</taxon>
        <taxon>Araneoidea</taxon>
        <taxon>Araneidae</taxon>
        <taxon>Caerostris</taxon>
    </lineage>
</organism>
<evidence type="ECO:0000313" key="1">
    <source>
        <dbReference type="EMBL" id="GIY33258.1"/>
    </source>
</evidence>
<dbReference type="Proteomes" id="UP001054945">
    <property type="component" value="Unassembled WGS sequence"/>
</dbReference>
<protein>
    <submittedName>
        <fullName evidence="1">Uncharacterized protein</fullName>
    </submittedName>
</protein>
<accession>A0AAV4SNN0</accession>
<reference evidence="1 2" key="1">
    <citation type="submission" date="2021-06" db="EMBL/GenBank/DDBJ databases">
        <title>Caerostris extrusa draft genome.</title>
        <authorList>
            <person name="Kono N."/>
            <person name="Arakawa K."/>
        </authorList>
    </citation>
    <scope>NUCLEOTIDE SEQUENCE [LARGE SCALE GENOMIC DNA]</scope>
</reference>
<name>A0AAV4SNN0_CAEEX</name>
<comment type="caution">
    <text evidence="1">The sequence shown here is derived from an EMBL/GenBank/DDBJ whole genome shotgun (WGS) entry which is preliminary data.</text>
</comment>
<proteinExistence type="predicted"/>
<evidence type="ECO:0000313" key="2">
    <source>
        <dbReference type="Proteomes" id="UP001054945"/>
    </source>
</evidence>